<accession>A0A1F7WSR3</accession>
<dbReference type="STRING" id="1817813.A2008_02465"/>
<proteinExistence type="predicted"/>
<evidence type="ECO:0000313" key="3">
    <source>
        <dbReference type="Proteomes" id="UP000178735"/>
    </source>
</evidence>
<evidence type="ECO:0000259" key="1">
    <source>
        <dbReference type="Pfam" id="PF08241"/>
    </source>
</evidence>
<dbReference type="Gene3D" id="3.40.50.150">
    <property type="entry name" value="Vaccinia Virus protein VP39"/>
    <property type="match status" value="1"/>
</dbReference>
<dbReference type="PANTHER" id="PTHR43861">
    <property type="entry name" value="TRANS-ACONITATE 2-METHYLTRANSFERASE-RELATED"/>
    <property type="match status" value="1"/>
</dbReference>
<dbReference type="InterPro" id="IPR013216">
    <property type="entry name" value="Methyltransf_11"/>
</dbReference>
<dbReference type="InterPro" id="IPR029063">
    <property type="entry name" value="SAM-dependent_MTases_sf"/>
</dbReference>
<dbReference type="Pfam" id="PF08241">
    <property type="entry name" value="Methyltransf_11"/>
    <property type="match status" value="1"/>
</dbReference>
<name>A0A1F7WSR3_9BACT</name>
<organism evidence="2 3">
    <name type="scientific">Candidatus Wallbacteria bacterium GWC2_49_35</name>
    <dbReference type="NCBI Taxonomy" id="1817813"/>
    <lineage>
        <taxon>Bacteria</taxon>
        <taxon>Candidatus Walliibacteriota</taxon>
    </lineage>
</organism>
<reference evidence="2 3" key="1">
    <citation type="journal article" date="2016" name="Nat. Commun.">
        <title>Thousands of microbial genomes shed light on interconnected biogeochemical processes in an aquifer system.</title>
        <authorList>
            <person name="Anantharaman K."/>
            <person name="Brown C.T."/>
            <person name="Hug L.A."/>
            <person name="Sharon I."/>
            <person name="Castelle C.J."/>
            <person name="Probst A.J."/>
            <person name="Thomas B.C."/>
            <person name="Singh A."/>
            <person name="Wilkins M.J."/>
            <person name="Karaoz U."/>
            <person name="Brodie E.L."/>
            <person name="Williams K.H."/>
            <person name="Hubbard S.S."/>
            <person name="Banfield J.F."/>
        </authorList>
    </citation>
    <scope>NUCLEOTIDE SEQUENCE [LARGE SCALE GENOMIC DNA]</scope>
</reference>
<dbReference type="Proteomes" id="UP000178735">
    <property type="component" value="Unassembled WGS sequence"/>
</dbReference>
<protein>
    <recommendedName>
        <fullName evidence="1">Methyltransferase type 11 domain-containing protein</fullName>
    </recommendedName>
</protein>
<sequence length="246" mass="27912">MRGDLMKKNLAYDAYEELADLYAALIDTKPHNAYYDRPAVQSLISGSIEGVKILDIGCGPGVYAEWLAARGAVVTAVDASDKMIEHAKKRVKGKVEILKADMEEPLDFFADETFDGVLSALAITYVKDHSRLFAEINRVTKKGGWFVFSTEHPFFSYRYFGIKNYFETRRVCCDWDGFGKTVNMPSYYHSLGSISEALSGNGFVIEKILEPKPTEKFREVDGHSFEKLMKFPLFICFRAKKIEHAR</sequence>
<dbReference type="SUPFAM" id="SSF53335">
    <property type="entry name" value="S-adenosyl-L-methionine-dependent methyltransferases"/>
    <property type="match status" value="1"/>
</dbReference>
<dbReference type="PANTHER" id="PTHR43861:SF1">
    <property type="entry name" value="TRANS-ACONITATE 2-METHYLTRANSFERASE"/>
    <property type="match status" value="1"/>
</dbReference>
<feature type="domain" description="Methyltransferase type 11" evidence="1">
    <location>
        <begin position="54"/>
        <end position="148"/>
    </location>
</feature>
<evidence type="ECO:0000313" key="2">
    <source>
        <dbReference type="EMBL" id="OGM05832.1"/>
    </source>
</evidence>
<comment type="caution">
    <text evidence="2">The sequence shown here is derived from an EMBL/GenBank/DDBJ whole genome shotgun (WGS) entry which is preliminary data.</text>
</comment>
<dbReference type="AlphaFoldDB" id="A0A1F7WSR3"/>
<dbReference type="GO" id="GO:0008757">
    <property type="term" value="F:S-adenosylmethionine-dependent methyltransferase activity"/>
    <property type="evidence" value="ECO:0007669"/>
    <property type="project" value="InterPro"/>
</dbReference>
<dbReference type="CDD" id="cd02440">
    <property type="entry name" value="AdoMet_MTases"/>
    <property type="match status" value="1"/>
</dbReference>
<dbReference type="EMBL" id="MGFH01000095">
    <property type="protein sequence ID" value="OGM05832.1"/>
    <property type="molecule type" value="Genomic_DNA"/>
</dbReference>
<gene>
    <name evidence="2" type="ORF">A2008_02465</name>
</gene>